<evidence type="ECO:0000313" key="1">
    <source>
        <dbReference type="EMBL" id="AIA21554.1"/>
    </source>
</evidence>
<sequence>MNLYIYFEPTIVLFSRKCSLIFQNSILFSFFPVYHA</sequence>
<keyword evidence="1" id="KW-0934">Plastid</keyword>
<geneLocation type="plastid" evidence="1"/>
<reference evidence="1" key="1">
    <citation type="journal article" date="2014" name="Sci. Rep.">
        <title>Minimally destructive sampling of type specimens of Pyropia (Bangiales, Rhodophyta) recovers complete plastid and mitochondrial genomes.</title>
        <authorList>
            <person name="Hughey J.R."/>
            <person name="Gabrielson P.W."/>
            <person name="Rohmer L."/>
            <person name="Tortolani J."/>
            <person name="Silva M."/>
            <person name="Miller K.A."/>
            <person name="Young J.D."/>
            <person name="Martell C."/>
            <person name="Ruediger E."/>
        </authorList>
    </citation>
    <scope>NUCLEOTIDE SEQUENCE</scope>
</reference>
<name>A0A059XM38_9RHOD</name>
<proteinExistence type="predicted"/>
<dbReference type="EMBL" id="KJ776837">
    <property type="protein sequence ID" value="AIA21554.1"/>
    <property type="molecule type" value="Genomic_DNA"/>
</dbReference>
<protein>
    <submittedName>
        <fullName evidence="1">Uncharacterized protein</fullName>
    </submittedName>
</protein>
<gene>
    <name evidence="1" type="primary">orf36</name>
</gene>
<dbReference type="AlphaFoldDB" id="A0A059XM38"/>
<organism evidence="1">
    <name type="scientific">Pyropia fucicola</name>
    <dbReference type="NCBI Taxonomy" id="144551"/>
    <lineage>
        <taxon>Eukaryota</taxon>
        <taxon>Rhodophyta</taxon>
        <taxon>Bangiophyceae</taxon>
        <taxon>Bangiales</taxon>
        <taxon>Bangiaceae</taxon>
        <taxon>Pyropia</taxon>
    </lineage>
</organism>
<accession>A0A059XM38</accession>